<evidence type="ECO:0000313" key="9">
    <source>
        <dbReference type="EMBL" id="CAL8097783.1"/>
    </source>
</evidence>
<gene>
    <name evidence="9" type="ORF">ODALV1_LOCUS9741</name>
</gene>
<evidence type="ECO:0000256" key="6">
    <source>
        <dbReference type="ARBA" id="ARBA00023136"/>
    </source>
</evidence>
<feature type="transmembrane region" description="Helical" evidence="8">
    <location>
        <begin position="114"/>
        <end position="133"/>
    </location>
</feature>
<keyword evidence="5 8" id="KW-1133">Transmembrane helix</keyword>
<keyword evidence="7" id="KW-0675">Receptor</keyword>
<evidence type="ECO:0000256" key="2">
    <source>
        <dbReference type="ARBA" id="ARBA00005327"/>
    </source>
</evidence>
<reference evidence="9 10" key="1">
    <citation type="submission" date="2024-08" db="EMBL/GenBank/DDBJ databases">
        <authorList>
            <person name="Cucini C."/>
            <person name="Frati F."/>
        </authorList>
    </citation>
    <scope>NUCLEOTIDE SEQUENCE [LARGE SCALE GENOMIC DNA]</scope>
</reference>
<keyword evidence="10" id="KW-1185">Reference proteome</keyword>
<evidence type="ECO:0000256" key="1">
    <source>
        <dbReference type="ARBA" id="ARBA00004651"/>
    </source>
</evidence>
<feature type="transmembrane region" description="Helical" evidence="8">
    <location>
        <begin position="74"/>
        <end position="94"/>
    </location>
</feature>
<proteinExistence type="inferred from homology"/>
<keyword evidence="3" id="KW-1003">Cell membrane</keyword>
<evidence type="ECO:0000256" key="4">
    <source>
        <dbReference type="ARBA" id="ARBA00022692"/>
    </source>
</evidence>
<dbReference type="Proteomes" id="UP001642540">
    <property type="component" value="Unassembled WGS sequence"/>
</dbReference>
<accession>A0ABP1QCD1</accession>
<dbReference type="PANTHER" id="PTHR21421">
    <property type="entry name" value="GUSTATORY RECEPTOR"/>
    <property type="match status" value="1"/>
</dbReference>
<comment type="caution">
    <text evidence="9">The sequence shown here is derived from an EMBL/GenBank/DDBJ whole genome shotgun (WGS) entry which is preliminary data.</text>
</comment>
<comment type="subcellular location">
    <subcellularLocation>
        <location evidence="1">Cell membrane</location>
        <topology evidence="1">Multi-pass membrane protein</topology>
    </subcellularLocation>
</comment>
<comment type="similarity">
    <text evidence="2">Belongs to the insect chemoreceptor superfamily. Gustatory receptor (GR) family. Gr5a subfamily.</text>
</comment>
<feature type="transmembrane region" description="Helical" evidence="8">
    <location>
        <begin position="204"/>
        <end position="225"/>
    </location>
</feature>
<evidence type="ECO:0000313" key="10">
    <source>
        <dbReference type="Proteomes" id="UP001642540"/>
    </source>
</evidence>
<dbReference type="InterPro" id="IPR009318">
    <property type="entry name" value="Gustatory_rcpt"/>
</dbReference>
<feature type="transmembrane region" description="Helical" evidence="8">
    <location>
        <begin position="161"/>
        <end position="180"/>
    </location>
</feature>
<dbReference type="EMBL" id="CAXLJM020000030">
    <property type="protein sequence ID" value="CAL8097783.1"/>
    <property type="molecule type" value="Genomic_DNA"/>
</dbReference>
<keyword evidence="6 8" id="KW-0472">Membrane</keyword>
<evidence type="ECO:0008006" key="11">
    <source>
        <dbReference type="Google" id="ProtNLM"/>
    </source>
</evidence>
<sequence>MGTIKKVWAYPQPSKSPENGQGYLEKTQDANKHSFTKGLRPVVFIGKCFGLIATSNIFQKPENTSKKLSSIARLYSGILAVFFLVHAIFFIRYTLIGSPTSKSSSTSSKIADKLTGITMPSYSLTVFIVYTYLSFSSKKLRNIIQSFVASNSKVSPKFPRFCWLISGVALALGIGENIMYDFQLVKMGSTSHSFFLENYYKQVFYHWAAIIPYNPVLTVVLIILVKCGTWGWVYADVIAMVLARSVTERFRLLNEHIMEKISSAITSNESVNRWDDVRDEYLVLLFFWISPSSSISLEQSFYVDFAFFQFLFRVMSVTYFAADVHHVSYSILDTIQHCPNSLYSLSLERMEKTLIRSPVGISLFSTITITRAFFISIVSFLFTTQIVLLQTAGASSAATPS</sequence>
<evidence type="ECO:0000256" key="8">
    <source>
        <dbReference type="SAM" id="Phobius"/>
    </source>
</evidence>
<organism evidence="9 10">
    <name type="scientific">Orchesella dallaii</name>
    <dbReference type="NCBI Taxonomy" id="48710"/>
    <lineage>
        <taxon>Eukaryota</taxon>
        <taxon>Metazoa</taxon>
        <taxon>Ecdysozoa</taxon>
        <taxon>Arthropoda</taxon>
        <taxon>Hexapoda</taxon>
        <taxon>Collembola</taxon>
        <taxon>Entomobryomorpha</taxon>
        <taxon>Entomobryoidea</taxon>
        <taxon>Orchesellidae</taxon>
        <taxon>Orchesellinae</taxon>
        <taxon>Orchesella</taxon>
    </lineage>
</organism>
<evidence type="ECO:0000256" key="7">
    <source>
        <dbReference type="ARBA" id="ARBA00023170"/>
    </source>
</evidence>
<dbReference type="PANTHER" id="PTHR21421:SF29">
    <property type="entry name" value="GUSTATORY RECEPTOR 5A FOR TREHALOSE-RELATED"/>
    <property type="match status" value="1"/>
</dbReference>
<dbReference type="Pfam" id="PF06151">
    <property type="entry name" value="Trehalose_recp"/>
    <property type="match status" value="2"/>
</dbReference>
<evidence type="ECO:0000256" key="5">
    <source>
        <dbReference type="ARBA" id="ARBA00022989"/>
    </source>
</evidence>
<evidence type="ECO:0000256" key="3">
    <source>
        <dbReference type="ARBA" id="ARBA00022475"/>
    </source>
</evidence>
<protein>
    <recommendedName>
        <fullName evidence="11">Gustatory receptor</fullName>
    </recommendedName>
</protein>
<name>A0ABP1QCD1_9HEXA</name>
<keyword evidence="4 8" id="KW-0812">Transmembrane</keyword>